<protein>
    <submittedName>
        <fullName evidence="1">CxxH/CxxC protein</fullName>
    </submittedName>
</protein>
<dbReference type="Pfam" id="PF14116">
    <property type="entry name" value="YyzF"/>
    <property type="match status" value="1"/>
</dbReference>
<name>A0A385YRN4_9BACL</name>
<dbReference type="KEGG" id="paek:D3873_00425"/>
<gene>
    <name evidence="1" type="ORF">D3873_00425</name>
</gene>
<dbReference type="EMBL" id="CP032418">
    <property type="protein sequence ID" value="AYC28408.1"/>
    <property type="molecule type" value="Genomic_DNA"/>
</dbReference>
<dbReference type="AlphaFoldDB" id="A0A385YRN4"/>
<keyword evidence="2" id="KW-1185">Reference proteome</keyword>
<dbReference type="NCBIfam" id="TIGR04129">
    <property type="entry name" value="CxxH_BA5709"/>
    <property type="match status" value="1"/>
</dbReference>
<dbReference type="RefSeq" id="WP_119882153.1">
    <property type="nucleotide sequence ID" value="NZ_CP032418.1"/>
</dbReference>
<proteinExistence type="predicted"/>
<reference evidence="2" key="1">
    <citation type="submission" date="2018-09" db="EMBL/GenBank/DDBJ databases">
        <authorList>
            <person name="Zhu H."/>
        </authorList>
    </citation>
    <scope>NUCLEOTIDE SEQUENCE [LARGE SCALE GENOMIC DNA]</scope>
    <source>
        <strain evidence="2">K2R23-3</strain>
    </source>
</reference>
<evidence type="ECO:0000313" key="2">
    <source>
        <dbReference type="Proteomes" id="UP000265725"/>
    </source>
</evidence>
<dbReference type="Proteomes" id="UP000265725">
    <property type="component" value="Chromosome"/>
</dbReference>
<organism evidence="1 2">
    <name type="scientific">Paenisporosarcina cavernae</name>
    <dbReference type="NCBI Taxonomy" id="2320858"/>
    <lineage>
        <taxon>Bacteria</taxon>
        <taxon>Bacillati</taxon>
        <taxon>Bacillota</taxon>
        <taxon>Bacilli</taxon>
        <taxon>Bacillales</taxon>
        <taxon>Caryophanaceae</taxon>
        <taxon>Paenisporosarcina</taxon>
    </lineage>
</organism>
<dbReference type="InterPro" id="IPR025626">
    <property type="entry name" value="YyzF"/>
</dbReference>
<evidence type="ECO:0000313" key="1">
    <source>
        <dbReference type="EMBL" id="AYC28408.1"/>
    </source>
</evidence>
<accession>A0A385YRN4</accession>
<dbReference type="OrthoDB" id="1652387at2"/>
<sequence>MEFKCCLAHVDTGIDRFVANEKTFPILTELSEQEKLSTTCEFCEEPATYLVANE</sequence>